<dbReference type="InterPro" id="IPR029058">
    <property type="entry name" value="AB_hydrolase_fold"/>
</dbReference>
<dbReference type="SUPFAM" id="SSF53474">
    <property type="entry name" value="alpha/beta-Hydrolases"/>
    <property type="match status" value="1"/>
</dbReference>
<dbReference type="PANTHER" id="PTHR43142">
    <property type="entry name" value="CARBOXYLIC ESTER HYDROLASE"/>
    <property type="match status" value="1"/>
</dbReference>
<dbReference type="PANTHER" id="PTHR43142:SF1">
    <property type="entry name" value="CARBOXYLIC ESTER HYDROLASE"/>
    <property type="match status" value="1"/>
</dbReference>
<evidence type="ECO:0000256" key="2">
    <source>
        <dbReference type="ARBA" id="ARBA00022801"/>
    </source>
</evidence>
<evidence type="ECO:0000256" key="1">
    <source>
        <dbReference type="ARBA" id="ARBA00005964"/>
    </source>
</evidence>
<evidence type="ECO:0000256" key="3">
    <source>
        <dbReference type="RuleBase" id="RU361235"/>
    </source>
</evidence>
<gene>
    <name evidence="5" type="ORF">PDIGIT_LOCUS2909</name>
</gene>
<dbReference type="InterPro" id="IPR019826">
    <property type="entry name" value="Carboxylesterase_B_AS"/>
</dbReference>
<name>A0A9W4U5X9_9PLEO</name>
<dbReference type="Pfam" id="PF00135">
    <property type="entry name" value="COesterase"/>
    <property type="match status" value="1"/>
</dbReference>
<dbReference type="EC" id="3.1.1.-" evidence="3"/>
<dbReference type="OrthoDB" id="6846267at2759"/>
<dbReference type="Proteomes" id="UP001152607">
    <property type="component" value="Unassembled WGS sequence"/>
</dbReference>
<organism evidence="5 6">
    <name type="scientific">Periconia digitata</name>
    <dbReference type="NCBI Taxonomy" id="1303443"/>
    <lineage>
        <taxon>Eukaryota</taxon>
        <taxon>Fungi</taxon>
        <taxon>Dikarya</taxon>
        <taxon>Ascomycota</taxon>
        <taxon>Pezizomycotina</taxon>
        <taxon>Dothideomycetes</taxon>
        <taxon>Pleosporomycetidae</taxon>
        <taxon>Pleosporales</taxon>
        <taxon>Massarineae</taxon>
        <taxon>Periconiaceae</taxon>
        <taxon>Periconia</taxon>
    </lineage>
</organism>
<keyword evidence="6" id="KW-1185">Reference proteome</keyword>
<reference evidence="5" key="1">
    <citation type="submission" date="2023-01" db="EMBL/GenBank/DDBJ databases">
        <authorList>
            <person name="Van Ghelder C."/>
            <person name="Rancurel C."/>
        </authorList>
    </citation>
    <scope>NUCLEOTIDE SEQUENCE</scope>
    <source>
        <strain evidence="5">CNCM I-4278</strain>
    </source>
</reference>
<accession>A0A9W4U5X9</accession>
<proteinExistence type="inferred from homology"/>
<evidence type="ECO:0000313" key="6">
    <source>
        <dbReference type="Proteomes" id="UP001152607"/>
    </source>
</evidence>
<dbReference type="InterPro" id="IPR002018">
    <property type="entry name" value="CarbesteraseB"/>
</dbReference>
<dbReference type="AlphaFoldDB" id="A0A9W4U5X9"/>
<dbReference type="Gene3D" id="3.40.50.1820">
    <property type="entry name" value="alpha/beta hydrolase"/>
    <property type="match status" value="2"/>
</dbReference>
<feature type="domain" description="Carboxylesterase type B" evidence="4">
    <location>
        <begin position="7"/>
        <end position="291"/>
    </location>
</feature>
<evidence type="ECO:0000259" key="4">
    <source>
        <dbReference type="Pfam" id="PF00135"/>
    </source>
</evidence>
<protein>
    <recommendedName>
        <fullName evidence="3">Carboxylic ester hydrolase</fullName>
        <ecNumber evidence="3">3.1.1.-</ecNumber>
    </recommendedName>
</protein>
<comment type="similarity">
    <text evidence="1 3">Belongs to the type-B carboxylesterase/lipase family.</text>
</comment>
<keyword evidence="2 3" id="KW-0378">Hydrolase</keyword>
<dbReference type="EMBL" id="CAOQHR010000002">
    <property type="protein sequence ID" value="CAI6303012.1"/>
    <property type="molecule type" value="Genomic_DNA"/>
</dbReference>
<comment type="caution">
    <text evidence="5">The sequence shown here is derived from an EMBL/GenBank/DDBJ whole genome shotgun (WGS) entry which is preliminary data.</text>
</comment>
<dbReference type="PROSITE" id="PS00122">
    <property type="entry name" value="CARBOXYLESTERASE_B_1"/>
    <property type="match status" value="1"/>
</dbReference>
<sequence>MRGVRKPNNVVQFKAVPYATLPGRFKQSVLLNDLGKTDRDFTKPGAACPQIFPSRIHDGGPIPEDNISTPPLSNEFTSLILQLNVPLSTLQAAPPRKLPILVYIHGGGFVLGHIDNAHSTALMTEQSIADAQPVISASIQYRLGALGSLYIPEAGTSNRGLNDQRNALLWLQRFVSGFGGDSSNVTVFGESAGALSICDHMLSKPPQTGPLFRRVILMSGILGPATLPHSIDFAKAIYDRFLAKMGIHEKGVEGLEKLREADVERIVQVTAEIGDEGIMWWPVWDEEWFGEGTEGSTCDRAIEMVAECEWVDEVVLGTTGFEGSYSMGRFANITPQEGLDGIEGQVTHLSSKPSKKVYRYIFDVRNPFPNHSLYQLPHHWVDVYFVFKTFQFRYPTKRLKYISTRHAQLWVDFANGKAPWAKYNYEGSVIIIVADDREGWVERSAEVCEEVMDLSWDRYERLIESWKGMGGVERFWPLKAGGKD</sequence>
<dbReference type="GO" id="GO:0016787">
    <property type="term" value="F:hydrolase activity"/>
    <property type="evidence" value="ECO:0007669"/>
    <property type="project" value="UniProtKB-KW"/>
</dbReference>
<evidence type="ECO:0000313" key="5">
    <source>
        <dbReference type="EMBL" id="CAI6303012.1"/>
    </source>
</evidence>